<feature type="region of interest" description="Disordered" evidence="2">
    <location>
        <begin position="1325"/>
        <end position="1461"/>
    </location>
</feature>
<feature type="compositionally biased region" description="Polar residues" evidence="2">
    <location>
        <begin position="1587"/>
        <end position="1599"/>
    </location>
</feature>
<evidence type="ECO:0000313" key="4">
    <source>
        <dbReference type="Proteomes" id="UP000076858"/>
    </source>
</evidence>
<feature type="region of interest" description="Disordered" evidence="2">
    <location>
        <begin position="1587"/>
        <end position="1607"/>
    </location>
</feature>
<feature type="compositionally biased region" description="Basic residues" evidence="2">
    <location>
        <begin position="820"/>
        <end position="831"/>
    </location>
</feature>
<feature type="compositionally biased region" description="Low complexity" evidence="2">
    <location>
        <begin position="2358"/>
        <end position="2368"/>
    </location>
</feature>
<feature type="compositionally biased region" description="Pro residues" evidence="2">
    <location>
        <begin position="621"/>
        <end position="633"/>
    </location>
</feature>
<feature type="compositionally biased region" description="Polar residues" evidence="2">
    <location>
        <begin position="2228"/>
        <end position="2249"/>
    </location>
</feature>
<feature type="region of interest" description="Disordered" evidence="2">
    <location>
        <begin position="2825"/>
        <end position="2907"/>
    </location>
</feature>
<dbReference type="EMBL" id="LRGB01000781">
    <property type="protein sequence ID" value="KZS15916.1"/>
    <property type="molecule type" value="Genomic_DNA"/>
</dbReference>
<gene>
    <name evidence="3" type="ORF">APZ42_018313</name>
</gene>
<feature type="region of interest" description="Disordered" evidence="2">
    <location>
        <begin position="2358"/>
        <end position="2407"/>
    </location>
</feature>
<feature type="compositionally biased region" description="Pro residues" evidence="2">
    <location>
        <begin position="1639"/>
        <end position="1652"/>
    </location>
</feature>
<feature type="compositionally biased region" description="Low complexity" evidence="2">
    <location>
        <begin position="497"/>
        <end position="508"/>
    </location>
</feature>
<name>A0A162CQQ3_9CRUS</name>
<feature type="compositionally biased region" description="Polar residues" evidence="2">
    <location>
        <begin position="1242"/>
        <end position="1262"/>
    </location>
</feature>
<feature type="region of interest" description="Disordered" evidence="2">
    <location>
        <begin position="1"/>
        <end position="23"/>
    </location>
</feature>
<feature type="compositionally biased region" description="Basic and acidic residues" evidence="2">
    <location>
        <begin position="1660"/>
        <end position="1676"/>
    </location>
</feature>
<feature type="compositionally biased region" description="Basic and acidic residues" evidence="2">
    <location>
        <begin position="133"/>
        <end position="145"/>
    </location>
</feature>
<feature type="compositionally biased region" description="Basic and acidic residues" evidence="2">
    <location>
        <begin position="560"/>
        <end position="569"/>
    </location>
</feature>
<feature type="compositionally biased region" description="Basic and acidic residues" evidence="2">
    <location>
        <begin position="154"/>
        <end position="170"/>
    </location>
</feature>
<protein>
    <submittedName>
        <fullName evidence="3">Uncharacterized protein</fullName>
    </submittedName>
</protein>
<feature type="compositionally biased region" description="Low complexity" evidence="2">
    <location>
        <begin position="3007"/>
        <end position="3017"/>
    </location>
</feature>
<dbReference type="SUPFAM" id="SSF46966">
    <property type="entry name" value="Spectrin repeat"/>
    <property type="match status" value="1"/>
</dbReference>
<feature type="compositionally biased region" description="Basic and acidic residues" evidence="2">
    <location>
        <begin position="716"/>
        <end position="728"/>
    </location>
</feature>
<evidence type="ECO:0000313" key="3">
    <source>
        <dbReference type="EMBL" id="KZS15916.1"/>
    </source>
</evidence>
<feature type="region of interest" description="Disordered" evidence="2">
    <location>
        <begin position="197"/>
        <end position="240"/>
    </location>
</feature>
<feature type="compositionally biased region" description="Basic and acidic residues" evidence="2">
    <location>
        <begin position="2108"/>
        <end position="2130"/>
    </location>
</feature>
<feature type="compositionally biased region" description="Polar residues" evidence="2">
    <location>
        <begin position="2313"/>
        <end position="2323"/>
    </location>
</feature>
<feature type="compositionally biased region" description="Basic residues" evidence="2">
    <location>
        <begin position="1677"/>
        <end position="1686"/>
    </location>
</feature>
<feature type="compositionally biased region" description="Basic residues" evidence="2">
    <location>
        <begin position="1386"/>
        <end position="1396"/>
    </location>
</feature>
<keyword evidence="1" id="KW-0175">Coiled coil</keyword>
<feature type="compositionally biased region" description="Basic and acidic residues" evidence="2">
    <location>
        <begin position="2034"/>
        <end position="2051"/>
    </location>
</feature>
<accession>A0A162CQQ3</accession>
<comment type="caution">
    <text evidence="3">The sequence shown here is derived from an EMBL/GenBank/DDBJ whole genome shotgun (WGS) entry which is preliminary data.</text>
</comment>
<feature type="region of interest" description="Disordered" evidence="2">
    <location>
        <begin position="1725"/>
        <end position="1745"/>
    </location>
</feature>
<organism evidence="3 4">
    <name type="scientific">Daphnia magna</name>
    <dbReference type="NCBI Taxonomy" id="35525"/>
    <lineage>
        <taxon>Eukaryota</taxon>
        <taxon>Metazoa</taxon>
        <taxon>Ecdysozoa</taxon>
        <taxon>Arthropoda</taxon>
        <taxon>Crustacea</taxon>
        <taxon>Branchiopoda</taxon>
        <taxon>Diplostraca</taxon>
        <taxon>Cladocera</taxon>
        <taxon>Anomopoda</taxon>
        <taxon>Daphniidae</taxon>
        <taxon>Daphnia</taxon>
    </lineage>
</organism>
<feature type="region of interest" description="Disordered" evidence="2">
    <location>
        <begin position="1237"/>
        <end position="1290"/>
    </location>
</feature>
<feature type="compositionally biased region" description="Low complexity" evidence="2">
    <location>
        <begin position="801"/>
        <end position="817"/>
    </location>
</feature>
<feature type="region of interest" description="Disordered" evidence="2">
    <location>
        <begin position="2013"/>
        <end position="2130"/>
    </location>
</feature>
<feature type="compositionally biased region" description="Polar residues" evidence="2">
    <location>
        <begin position="790"/>
        <end position="800"/>
    </location>
</feature>
<dbReference type="Proteomes" id="UP000076858">
    <property type="component" value="Unassembled WGS sequence"/>
</dbReference>
<feature type="compositionally biased region" description="Basic and acidic residues" evidence="2">
    <location>
        <begin position="540"/>
        <end position="549"/>
    </location>
</feature>
<feature type="region of interest" description="Disordered" evidence="2">
    <location>
        <begin position="2496"/>
        <end position="2557"/>
    </location>
</feature>
<feature type="region of interest" description="Disordered" evidence="2">
    <location>
        <begin position="485"/>
        <end position="842"/>
    </location>
</feature>
<evidence type="ECO:0000256" key="1">
    <source>
        <dbReference type="SAM" id="Coils"/>
    </source>
</evidence>
<feature type="compositionally biased region" description="Basic and acidic residues" evidence="2">
    <location>
        <begin position="2544"/>
        <end position="2557"/>
    </location>
</feature>
<feature type="region of interest" description="Disordered" evidence="2">
    <location>
        <begin position="1630"/>
        <end position="1710"/>
    </location>
</feature>
<feature type="compositionally biased region" description="Polar residues" evidence="2">
    <location>
        <begin position="2369"/>
        <end position="2389"/>
    </location>
</feature>
<proteinExistence type="predicted"/>
<feature type="compositionally biased region" description="Polar residues" evidence="2">
    <location>
        <begin position="2272"/>
        <end position="2290"/>
    </location>
</feature>
<feature type="compositionally biased region" description="Basic and acidic residues" evidence="2">
    <location>
        <begin position="486"/>
        <end position="496"/>
    </location>
</feature>
<sequence>MPTPPLILPPQTSTDVQSIPPPRCDDVQVRETISTSTTAAALKNSALLTLEKFSYADIAAGRRSPSVSRQTTFESHAELVEPVSEPVQIDVVEPPVKLAIEIQVPQIQETLPGRSRWEQQQQEKLVQSDDPAAETKHPSRSDLRRRAAGGKQKRSIDQESNKHGSQERHPPVTPAESFDVQVQEEPVIEETKMVQEAVQETGTRPKVATTERRSSSNLSPPSDSEKRSRSPLWMPGSGGPSYADILRGHYIPHHQRGMTGIVDSPQQQQQQQEQLRRYGGDSIDETNMADEVVVPAEDTQQTALPEVIEESSPVTQVPEQTQLTDATWVPHQHAVYDEPIQQQQQQIGYPESMFQPSNLSFENQYASAPDAEAVFAANFDLMALQQAYAQLEYGNLPVAYPLAAFPIQQTVNVPQNFTFNVEQPRQEFTTSNPTLTAPQIQEPEAQVIAATPVQQTADAPVEVTKPVATNVVKLSYAQILAAGLRDPAESPHRRDSSGSAGSGCTSSSPRPSQNTIPVVSDKAATDSAPSPSRLSVPERGVSEPREPRSRQRISKGSKSKSFDVREKDPSSSSKPKSPHGASKLATLPGRSMEAKTRPKKKARNASFNEDKEWTPVSVQVSPPPQETLMPPEPSQARSKSPGGNPPNSEPEMTKAMMTFYGISSEDIEQLISSRSQDSDSDAEVAGVEATTEKKKKHLQKKKKRKSSKVPDEDEIEKALREISELERTKKSKMRRTPSHEMKSSIAEAPVQKAQKVQSINLEVPEPKKRDKKLKKAASVGGGHPDKSNVKPDSSPQPLTEASTGCDSATSSSGSPDPSAHKQRRDRIKRAKTVSFNEESLNKCGPAPVTECQVNKEEAIPKAETALENEAEFVVLNSQGLESVGHLVADVESLMEDAMSDDIVVLETENLATSPGPIEGHRTLDPQILEDVFTETTAVFESHVCPEIYEEEEECVPVVDDQLKEESISSPTEPVADADRMEKEIPASEGASGLLNVAEENNDDKITIETTEELPLGSQSAAAMTLLPLEVRVTLRKISATSTVPFQPEELELRADDTSAKDQQLRATESIDLEPAALEITSAMIFNNSDSETVGELEQDTESPVLNAETAGIDILTCISAVTHSPPVEMITVEQLPILARQVSLADEEYADESELSLPPSTTPIPAMQEREEEALTLATMEEPPTTKMYVPAVEQELPSQEQMVDIVEALLEEPEEPVIETPATVRFSVAVEAQPTEPFPAENSTEVSAHPTTAGTTQSTIISVPLLTETPPDAGSVSSPGSDYKAPSSPFGFDDADHVVLSPQWMRQRSPLGRTFSLDPRNLSTALKSTPASPLVKAHSTDLSESFGTEEQKAAAAKSLEEGSKSESQTGGEADDEDVEVYWRLREKKKKKKRRNPITAVAGNPLGPRVSESSSDALSMAEPHGPMSPLSVGSDLPVSESTLTSDDEHRTKCTQDDGFQSGISTPILLSVASPDSELPETPTELLAETESVSVALTETLGANSPITAEVALPSEDIDTLSQSTLQEEDVETEVLEKVESEANEIVTDMPILAGPCLLMAPETAEELQQQISPTTEEVELKDLKQTTPAFEESSVSFDSPDNECLEPINEPEAISVPANQATSWANLVATGKPKISEPTPEPEPAPRPPRPLPTLIVVGEEEHHDVPCDPEGFHIGRKERKWRKWRSSQSESQDVASDTEHVETPLEAPLPSTAELAVEEIVAVKQVPPPSPAEISSSESDQEMAEPIRVVVRSKVQKMAKSVRELEQRKRRSRLSESEQEVLELAEAIAANRSIPSVRPQKDDHLRNIYLDSWPKCSASALDNSEKCLWILQQSSGHTTEATDDVPETVDLQSDELVPIEENIGGTEAILSAETQVLETGENEPSQTVEKDMEQTQLIELEKNLETVELCQEVEEQVETVVQPDETTEREEIPRVVEDSEKETIKEEPCHPSVISWATVVATSKPIITETKEDEEEPVRPKRPLPTLIVVGESEQPVAVQTDPDSFTEFVCRSERRRRKWRSSQSESQDYTTDEEHVETVSLAVKDKPEEQTVASEPVETIAEHPVILLSTDVVKEKESDEEEVPDVPSARPKERQTKTPKASIPLKETEQRRRRARLSESEKESLDLAEAIEHGDPIPVLYQNLHADSWPQHTTSTSENLWAALQQSPQTTGTSDAIPEIAEVESIQSEPTQLMESKLPDLESLLVAPEQSPETTDPIPEVAEVESIQSEPSQVTESTLPNSENLSEILQESAQTIEASDVIPPVAGIESIQSEPTQTVESTLPNSENMVVATEQPLQTTEASDAIPKVESIQNESSQVTESKLPDLENLLVALEQSPETTEASDSIPEVAEVESIQSEPSQIIESNPPNSENLLVASDQSQTTETSDAIPEMAEHQSIQGEPSQVMDECNLVPAEALTEPVELDLQLENESIVQSETIEDIVQQVDEPPKEPVESKHPSVLSWASVVATSKPAITESKEEVVEEPVRPKRPLPTLIVVGDGEQPVPVETDPDSFTEFVCRNERRRRKWRSSQSESQDYTTDEEHVESVSLVVDDKPKEQLVDSEPVEAPVQAPVTSAPIKLVEDVSDEEVHDVLPARPKERKTKTAKVSIPLKETEQRRRRARLSESERESLELADVIEHGETTPQLYYDLFADSWPHPFYIFLRDAESRWKAKESLVNQSVVTNVQEPIQEASQLVPQETVCEPQEQVDCQPNQEPTPELIPESVQEWVPEPSALQEEASSCPSAEVLQPTTDETPVISGWVIRESPEKKVPEVAKPLSWAAMVALSKAAAMETVPEPVVEQVAPRPTKTPVLVVVGEEVQSEPISSDDPDGFHECVSRREKRRRKWRSSQSESQDTEAEAVVPEASFPTDLPSEPSYVNVKVENVSTHPPELHEKSESKSKRVVVKIEKQTKEVERKRSKRLSESEREALQLAEAIESGQDITNKCPVVESYWSDKILYSDAEKLWQESLNGAAVRLDDKIESLKQSQSPESDPIPQPPPSVESSNSSSRLPTTTENINNIDLPEDRAIWSDESTFLSESQEERQQNVHKKDLFTDLDAMLAQLQQVEKDLQQFNSQQIQDRLPLIEAVMESLEEMEPRLIDLDDRIKNLSDEDPELDSIRAAVASLRTRHITLESQACRYKQKLEDAAEAKSKDNEDLLRYQALLSDLDDWVSVTHGQLKAELPKFTSVGAVLKEMDSSKRLEQDIVKRNEQLADLMKRCGTLQDSVAETEPLATQLYEHLCVLQRSFSEAGAQLHTRLLLLQV</sequence>
<feature type="region of interest" description="Disordered" evidence="2">
    <location>
        <begin position="113"/>
        <end position="179"/>
    </location>
</feature>
<keyword evidence="4" id="KW-1185">Reference proteome</keyword>
<dbReference type="OrthoDB" id="18740at2759"/>
<reference evidence="3 4" key="1">
    <citation type="submission" date="2016-03" db="EMBL/GenBank/DDBJ databases">
        <title>EvidentialGene: Evidence-directed Construction of Genes on Genomes.</title>
        <authorList>
            <person name="Gilbert D.G."/>
            <person name="Choi J.-H."/>
            <person name="Mockaitis K."/>
            <person name="Colbourne J."/>
            <person name="Pfrender M."/>
        </authorList>
    </citation>
    <scope>NUCLEOTIDE SEQUENCE [LARGE SCALE GENOMIC DNA]</scope>
    <source>
        <strain evidence="3 4">Xinb3</strain>
        <tissue evidence="3">Complete organism</tissue>
    </source>
</reference>
<evidence type="ECO:0000256" key="2">
    <source>
        <dbReference type="SAM" id="MobiDB-lite"/>
    </source>
</evidence>
<feature type="region of interest" description="Disordered" evidence="2">
    <location>
        <begin position="2268"/>
        <end position="2325"/>
    </location>
</feature>
<feature type="coiled-coil region" evidence="1">
    <location>
        <begin position="3055"/>
        <end position="3118"/>
    </location>
</feature>
<feature type="region of interest" description="Disordered" evidence="2">
    <location>
        <begin position="1921"/>
        <end position="1951"/>
    </location>
</feature>
<feature type="region of interest" description="Disordered" evidence="2">
    <location>
        <begin position="2197"/>
        <end position="2249"/>
    </location>
</feature>
<feature type="compositionally biased region" description="Basic and acidic residues" evidence="2">
    <location>
        <begin position="1446"/>
        <end position="1455"/>
    </location>
</feature>
<feature type="compositionally biased region" description="Basic and acidic residues" evidence="2">
    <location>
        <begin position="2895"/>
        <end position="2907"/>
    </location>
</feature>
<feature type="compositionally biased region" description="Basic residues" evidence="2">
    <location>
        <begin position="693"/>
        <end position="707"/>
    </location>
</feature>
<feature type="compositionally biased region" description="Basic and acidic residues" evidence="2">
    <location>
        <begin position="1930"/>
        <end position="1950"/>
    </location>
</feature>
<feature type="region of interest" description="Disordered" evidence="2">
    <location>
        <begin position="255"/>
        <end position="277"/>
    </location>
</feature>
<feature type="region of interest" description="Disordered" evidence="2">
    <location>
        <begin position="2989"/>
        <end position="3029"/>
    </location>
</feature>